<evidence type="ECO:0000313" key="1">
    <source>
        <dbReference type="EMBL" id="SFS32965.1"/>
    </source>
</evidence>
<dbReference type="OrthoDB" id="9808492at2"/>
<evidence type="ECO:0008006" key="3">
    <source>
        <dbReference type="Google" id="ProtNLM"/>
    </source>
</evidence>
<name>A0A1I6NYM1_9SPHI</name>
<gene>
    <name evidence="1" type="ORF">SAMN05660206_101176</name>
</gene>
<dbReference type="RefSeq" id="WP_093363272.1">
    <property type="nucleotide sequence ID" value="NZ_FOZZ01000001.1"/>
</dbReference>
<sequence>MNRKRTVFLLGAGAALDWHNAPTTTSLTNFLKCAGPKNGKGEYITKYIFDYFKDKYTEELNFEGLIDIVEQCLQFWSTKDSSCTIANSLIRPDDEFWKNTIDYKYFNPERDFGGDRQQTEESKFFAKLLINILDGISDKILGYSFLYV</sequence>
<keyword evidence="2" id="KW-1185">Reference proteome</keyword>
<accession>A0A1I6NYM1</accession>
<evidence type="ECO:0000313" key="2">
    <source>
        <dbReference type="Proteomes" id="UP000198785"/>
    </source>
</evidence>
<organism evidence="1 2">
    <name type="scientific">Sphingobacterium wenxiniae</name>
    <dbReference type="NCBI Taxonomy" id="683125"/>
    <lineage>
        <taxon>Bacteria</taxon>
        <taxon>Pseudomonadati</taxon>
        <taxon>Bacteroidota</taxon>
        <taxon>Sphingobacteriia</taxon>
        <taxon>Sphingobacteriales</taxon>
        <taxon>Sphingobacteriaceae</taxon>
        <taxon>Sphingobacterium</taxon>
    </lineage>
</organism>
<dbReference type="Proteomes" id="UP000198785">
    <property type="component" value="Unassembled WGS sequence"/>
</dbReference>
<proteinExistence type="predicted"/>
<dbReference type="AlphaFoldDB" id="A0A1I6NYM1"/>
<dbReference type="STRING" id="683125.SAMN05660206_101176"/>
<dbReference type="EMBL" id="FOZZ01000001">
    <property type="protein sequence ID" value="SFS32965.1"/>
    <property type="molecule type" value="Genomic_DNA"/>
</dbReference>
<protein>
    <recommendedName>
        <fullName evidence="3">SIR2-like domain-containing protein</fullName>
    </recommendedName>
</protein>
<reference evidence="1 2" key="1">
    <citation type="submission" date="2016-10" db="EMBL/GenBank/DDBJ databases">
        <authorList>
            <person name="de Groot N.N."/>
        </authorList>
    </citation>
    <scope>NUCLEOTIDE SEQUENCE [LARGE SCALE GENOMIC DNA]</scope>
    <source>
        <strain evidence="1 2">DSM 22789</strain>
    </source>
</reference>